<feature type="compositionally biased region" description="Pro residues" evidence="1">
    <location>
        <begin position="114"/>
        <end position="123"/>
    </location>
</feature>
<evidence type="ECO:0000256" key="1">
    <source>
        <dbReference type="SAM" id="MobiDB-lite"/>
    </source>
</evidence>
<feature type="region of interest" description="Disordered" evidence="1">
    <location>
        <begin position="101"/>
        <end position="123"/>
    </location>
</feature>
<accession>A0ABN9A4R4</accession>
<reference evidence="2" key="1">
    <citation type="submission" date="2023-04" db="EMBL/GenBank/DDBJ databases">
        <authorList>
            <consortium name="ELIXIR-Norway"/>
        </authorList>
    </citation>
    <scope>NUCLEOTIDE SEQUENCE [LARGE SCALE GENOMIC DNA]</scope>
</reference>
<organism evidence="2 3">
    <name type="scientific">Rangifer tarandus platyrhynchus</name>
    <name type="common">Svalbard reindeer</name>
    <dbReference type="NCBI Taxonomy" id="3082113"/>
    <lineage>
        <taxon>Eukaryota</taxon>
        <taxon>Metazoa</taxon>
        <taxon>Chordata</taxon>
        <taxon>Craniata</taxon>
        <taxon>Vertebrata</taxon>
        <taxon>Euteleostomi</taxon>
        <taxon>Mammalia</taxon>
        <taxon>Eutheria</taxon>
        <taxon>Laurasiatheria</taxon>
        <taxon>Artiodactyla</taxon>
        <taxon>Ruminantia</taxon>
        <taxon>Pecora</taxon>
        <taxon>Cervidae</taxon>
        <taxon>Odocoileinae</taxon>
        <taxon>Rangifer</taxon>
    </lineage>
</organism>
<gene>
    <name evidence="2" type="ORF">MRATA1EN1_LOCUS27851</name>
</gene>
<name>A0ABN9A4R4_RANTA</name>
<protein>
    <submittedName>
        <fullName evidence="2">Uncharacterized protein</fullName>
    </submittedName>
</protein>
<keyword evidence="3" id="KW-1185">Reference proteome</keyword>
<dbReference type="Proteomes" id="UP001176941">
    <property type="component" value="Chromosome 8"/>
</dbReference>
<sequence>MGTAALGRGRAPATGVHGFRYLLERVVRQTPAARASLGRDTHALFESLLLCGDHLHPSPPKIEQAVWRGVLLQREQLLQKKDKGLVHTGFFPGCLLPPPAPSRITNKAPKGLGPGPPIPFYRR</sequence>
<evidence type="ECO:0000313" key="3">
    <source>
        <dbReference type="Proteomes" id="UP001176941"/>
    </source>
</evidence>
<proteinExistence type="predicted"/>
<dbReference type="EMBL" id="OX459944">
    <property type="protein sequence ID" value="CAI9178889.1"/>
    <property type="molecule type" value="Genomic_DNA"/>
</dbReference>
<evidence type="ECO:0000313" key="2">
    <source>
        <dbReference type="EMBL" id="CAI9178889.1"/>
    </source>
</evidence>